<evidence type="ECO:0000313" key="11">
    <source>
        <dbReference type="Proteomes" id="UP000629468"/>
    </source>
</evidence>
<dbReference type="SMART" id="SM00355">
    <property type="entry name" value="ZnF_C2H2"/>
    <property type="match status" value="2"/>
</dbReference>
<dbReference type="SUPFAM" id="SSF57701">
    <property type="entry name" value="Zn2/Cys6 DNA-binding domain"/>
    <property type="match status" value="1"/>
</dbReference>
<keyword evidence="6" id="KW-0863">Zinc-finger</keyword>
<dbReference type="InterPro" id="IPR036236">
    <property type="entry name" value="Znf_C2H2_sf"/>
</dbReference>
<feature type="region of interest" description="Disordered" evidence="7">
    <location>
        <begin position="202"/>
        <end position="223"/>
    </location>
</feature>
<evidence type="ECO:0000259" key="8">
    <source>
        <dbReference type="PROSITE" id="PS50048"/>
    </source>
</evidence>
<dbReference type="PROSITE" id="PS00463">
    <property type="entry name" value="ZN2_CY6_FUNGAL_1"/>
    <property type="match status" value="1"/>
</dbReference>
<comment type="caution">
    <text evidence="10">The sequence shown here is derived from an EMBL/GenBank/DDBJ whole genome shotgun (WGS) entry which is preliminary data.</text>
</comment>
<dbReference type="SMART" id="SM00066">
    <property type="entry name" value="GAL4"/>
    <property type="match status" value="1"/>
</dbReference>
<evidence type="ECO:0000256" key="4">
    <source>
        <dbReference type="ARBA" id="ARBA00023163"/>
    </source>
</evidence>
<dbReference type="PANTHER" id="PTHR47660">
    <property type="entry name" value="TRANSCRIPTION FACTOR WITH C2H2 AND ZN(2)-CYS(6) DNA BINDING DOMAIN (EUROFUNG)-RELATED-RELATED"/>
    <property type="match status" value="1"/>
</dbReference>
<evidence type="ECO:0000256" key="1">
    <source>
        <dbReference type="ARBA" id="ARBA00022723"/>
    </source>
</evidence>
<dbReference type="Proteomes" id="UP000629468">
    <property type="component" value="Unassembled WGS sequence"/>
</dbReference>
<feature type="compositionally biased region" description="Low complexity" evidence="7">
    <location>
        <begin position="202"/>
        <end position="218"/>
    </location>
</feature>
<dbReference type="CDD" id="cd12148">
    <property type="entry name" value="fungal_TF_MHR"/>
    <property type="match status" value="1"/>
</dbReference>
<dbReference type="EMBL" id="JABXXO010000010">
    <property type="protein sequence ID" value="KAF7768333.1"/>
    <property type="molecule type" value="Genomic_DNA"/>
</dbReference>
<dbReference type="PROSITE" id="PS50157">
    <property type="entry name" value="ZINC_FINGER_C2H2_2"/>
    <property type="match status" value="2"/>
</dbReference>
<reference evidence="10 11" key="1">
    <citation type="journal article" name="Sci. Rep.">
        <title>Telomere-to-telomere assembled and centromere annotated genomes of the two main subspecies of the button mushroom Agaricus bisporus reveal especially polymorphic chromosome ends.</title>
        <authorList>
            <person name="Sonnenberg A.S.M."/>
            <person name="Sedaghat-Telgerd N."/>
            <person name="Lavrijssen B."/>
            <person name="Ohm R.A."/>
            <person name="Hendrickx P.M."/>
            <person name="Scholtmeijer K."/>
            <person name="Baars J.J.P."/>
            <person name="van Peer A."/>
        </authorList>
    </citation>
    <scope>NUCLEOTIDE SEQUENCE [LARGE SCALE GENOMIC DNA]</scope>
    <source>
        <strain evidence="10 11">H119_p4</strain>
    </source>
</reference>
<dbReference type="OMA" id="WAFHETV"/>
<evidence type="ECO:0000256" key="3">
    <source>
        <dbReference type="ARBA" id="ARBA00023015"/>
    </source>
</evidence>
<dbReference type="Pfam" id="PF00172">
    <property type="entry name" value="Zn_clus"/>
    <property type="match status" value="1"/>
</dbReference>
<sequence length="756" mass="84097">MPAVRHSIDLKANGEVSRMRHHKGNMPSLPQTKFCSLCPAKFTRTTHLNRHLRSHTNERLHRCNTCNAEFTRSDLLTRHKRTCGDSRNANRSRRKSCQACAESKVKCNLQYPCSKCSSRGRECVFINDPEASRNKRNAAKRAMQQAAAAKAAGDPTMSETPSSMSSKSSPPYTSLLMHTPSPTLSLDSQLLSLAPFELPGLSTSSSSSIASSGSSPRSDLLEPRGDFAPSFQVSAFDTLSLDNQLNRLFPNSTSCFDNFGIQSSFSPPSGPFQELSTWLDGGEQLQKYGDNDMISYAHASHEIKVEGQDNLQEYGPPGLPFSLNTIINPTGGLSDPSALSSAPEPTPEELEHYLYLFFSAFGTQIPLVHPSTWKPEGKPPVLIRAMQACGALFVKTKTATNFVNDTLAETRDVLIAEFTNSGSDLSQQVNIIIAVVLLQTIALYYQRPEQRSFSNTYHAILVTMIRRIRLIDRVSAWSPPDLTDVSGLDKAWKAWAQYETIKRALFVSYLHDCCHCLYFSLPPSFQPSELDINLPCDDGIWAAGSAAQWLQAIKSPSQYGVGMARLSGFSMQRALATLSGAQSPATLPALNPFAHFILIHTIIRDLYVSSARDRPDGSPTDTTRDSGITTSTQRALQTWTQMWVNSPDATRYDNNREEAPFVYNALPFFWLAQVSLMVLQEDSGVDTKLIEPQNEAGFRFLKEWLARLRYHLRNGTQIPPQLWDELMKIRTQLQLQQADRSNCEQACGLVDIYQKS</sequence>
<dbReference type="InterPro" id="IPR036864">
    <property type="entry name" value="Zn2-C6_fun-type_DNA-bd_sf"/>
</dbReference>
<protein>
    <submittedName>
        <fullName evidence="10">Transcriptional regulator family: Fungal Specific TF</fullName>
    </submittedName>
</protein>
<dbReference type="Gene3D" id="3.30.160.60">
    <property type="entry name" value="Classic Zinc Finger"/>
    <property type="match status" value="2"/>
</dbReference>
<keyword evidence="4" id="KW-0804">Transcription</keyword>
<keyword evidence="2" id="KW-0862">Zinc</keyword>
<feature type="region of interest" description="Disordered" evidence="7">
    <location>
        <begin position="134"/>
        <end position="179"/>
    </location>
</feature>
<dbReference type="PROSITE" id="PS50048">
    <property type="entry name" value="ZN2_CY6_FUNGAL_2"/>
    <property type="match status" value="1"/>
</dbReference>
<dbReference type="SUPFAM" id="SSF57667">
    <property type="entry name" value="beta-beta-alpha zinc fingers"/>
    <property type="match status" value="1"/>
</dbReference>
<evidence type="ECO:0000256" key="6">
    <source>
        <dbReference type="PROSITE-ProRule" id="PRU00042"/>
    </source>
</evidence>
<evidence type="ECO:0000256" key="5">
    <source>
        <dbReference type="ARBA" id="ARBA00023242"/>
    </source>
</evidence>
<dbReference type="PROSITE" id="PS00028">
    <property type="entry name" value="ZINC_FINGER_C2H2_1"/>
    <property type="match status" value="1"/>
</dbReference>
<evidence type="ECO:0000313" key="10">
    <source>
        <dbReference type="EMBL" id="KAF7768333.1"/>
    </source>
</evidence>
<evidence type="ECO:0000256" key="7">
    <source>
        <dbReference type="SAM" id="MobiDB-lite"/>
    </source>
</evidence>
<feature type="compositionally biased region" description="Low complexity" evidence="7">
    <location>
        <begin position="140"/>
        <end position="174"/>
    </location>
</feature>
<evidence type="ECO:0000259" key="9">
    <source>
        <dbReference type="PROSITE" id="PS50157"/>
    </source>
</evidence>
<organism evidence="10 11">
    <name type="scientific">Agaricus bisporus var. burnettii</name>
    <dbReference type="NCBI Taxonomy" id="192524"/>
    <lineage>
        <taxon>Eukaryota</taxon>
        <taxon>Fungi</taxon>
        <taxon>Dikarya</taxon>
        <taxon>Basidiomycota</taxon>
        <taxon>Agaricomycotina</taxon>
        <taxon>Agaricomycetes</taxon>
        <taxon>Agaricomycetidae</taxon>
        <taxon>Agaricales</taxon>
        <taxon>Agaricineae</taxon>
        <taxon>Agaricaceae</taxon>
        <taxon>Agaricus</taxon>
    </lineage>
</organism>
<keyword evidence="5" id="KW-0539">Nucleus</keyword>
<dbReference type="GO" id="GO:0006351">
    <property type="term" value="P:DNA-templated transcription"/>
    <property type="evidence" value="ECO:0007669"/>
    <property type="project" value="InterPro"/>
</dbReference>
<accession>A0A8H7EZ20</accession>
<dbReference type="InterPro" id="IPR013087">
    <property type="entry name" value="Znf_C2H2_type"/>
</dbReference>
<dbReference type="CDD" id="cd00067">
    <property type="entry name" value="GAL4"/>
    <property type="match status" value="1"/>
</dbReference>
<feature type="domain" description="Zn(2)-C6 fungal-type" evidence="8">
    <location>
        <begin position="96"/>
        <end position="125"/>
    </location>
</feature>
<proteinExistence type="predicted"/>
<dbReference type="Pfam" id="PF04082">
    <property type="entry name" value="Fungal_trans"/>
    <property type="match status" value="1"/>
</dbReference>
<feature type="domain" description="C2H2-type" evidence="9">
    <location>
        <begin position="33"/>
        <end position="60"/>
    </location>
</feature>
<evidence type="ECO:0000256" key="2">
    <source>
        <dbReference type="ARBA" id="ARBA00022833"/>
    </source>
</evidence>
<dbReference type="InterPro" id="IPR007219">
    <property type="entry name" value="XnlR_reg_dom"/>
</dbReference>
<dbReference type="GO" id="GO:0000981">
    <property type="term" value="F:DNA-binding transcription factor activity, RNA polymerase II-specific"/>
    <property type="evidence" value="ECO:0007669"/>
    <property type="project" value="InterPro"/>
</dbReference>
<keyword evidence="1" id="KW-0479">Metal-binding</keyword>
<dbReference type="GO" id="GO:0003677">
    <property type="term" value="F:DNA binding"/>
    <property type="evidence" value="ECO:0007669"/>
    <property type="project" value="InterPro"/>
</dbReference>
<dbReference type="GO" id="GO:0008270">
    <property type="term" value="F:zinc ion binding"/>
    <property type="evidence" value="ECO:0007669"/>
    <property type="project" value="UniProtKB-KW"/>
</dbReference>
<gene>
    <name evidence="10" type="ORF">Agabi119p4_7576</name>
</gene>
<keyword evidence="3" id="KW-0805">Transcription regulation</keyword>
<dbReference type="AlphaFoldDB" id="A0A8H7EZ20"/>
<dbReference type="InterPro" id="IPR001138">
    <property type="entry name" value="Zn2Cys6_DnaBD"/>
</dbReference>
<name>A0A8H7EZ20_AGABI</name>
<feature type="domain" description="C2H2-type" evidence="9">
    <location>
        <begin position="61"/>
        <end position="88"/>
    </location>
</feature>
<dbReference type="Gene3D" id="4.10.240.10">
    <property type="entry name" value="Zn(2)-C6 fungal-type DNA-binding domain"/>
    <property type="match status" value="1"/>
</dbReference>